<reference evidence="4" key="1">
    <citation type="submission" date="2020-05" db="UniProtKB">
        <authorList>
            <consortium name="EnsemblMetazoa"/>
        </authorList>
    </citation>
    <scope>IDENTIFICATION</scope>
    <source>
        <strain evidence="4">Yale</strain>
    </source>
</reference>
<feature type="region of interest" description="Disordered" evidence="2">
    <location>
        <begin position="807"/>
        <end position="853"/>
    </location>
</feature>
<keyword evidence="1" id="KW-0175">Coiled coil</keyword>
<feature type="compositionally biased region" description="Low complexity" evidence="2">
    <location>
        <begin position="693"/>
        <end position="711"/>
    </location>
</feature>
<feature type="region of interest" description="Disordered" evidence="2">
    <location>
        <begin position="2065"/>
        <end position="2120"/>
    </location>
</feature>
<feature type="region of interest" description="Disordered" evidence="2">
    <location>
        <begin position="244"/>
        <end position="286"/>
    </location>
</feature>
<feature type="compositionally biased region" description="Polar residues" evidence="2">
    <location>
        <begin position="75"/>
        <end position="85"/>
    </location>
</feature>
<feature type="compositionally biased region" description="Low complexity" evidence="2">
    <location>
        <begin position="1551"/>
        <end position="1563"/>
    </location>
</feature>
<feature type="compositionally biased region" description="Low complexity" evidence="2">
    <location>
        <begin position="274"/>
        <end position="286"/>
    </location>
</feature>
<dbReference type="Pfam" id="PF15249">
    <property type="entry name" value="GLTSCR1"/>
    <property type="match status" value="1"/>
</dbReference>
<dbReference type="GO" id="GO:0045893">
    <property type="term" value="P:positive regulation of DNA-templated transcription"/>
    <property type="evidence" value="ECO:0007669"/>
    <property type="project" value="TreeGrafter"/>
</dbReference>
<feature type="region of interest" description="Disordered" evidence="2">
    <location>
        <begin position="2739"/>
        <end position="2758"/>
    </location>
</feature>
<feature type="region of interest" description="Disordered" evidence="2">
    <location>
        <begin position="3124"/>
        <end position="3146"/>
    </location>
</feature>
<dbReference type="InterPro" id="IPR015671">
    <property type="entry name" value="GSCR1_dom"/>
</dbReference>
<feature type="compositionally biased region" description="Basic residues" evidence="2">
    <location>
        <begin position="823"/>
        <end position="832"/>
    </location>
</feature>
<dbReference type="PANTHER" id="PTHR15572:SF0">
    <property type="entry name" value="GLUTAMINE-RICH PROTEIN-RELATED"/>
    <property type="match status" value="1"/>
</dbReference>
<feature type="region of interest" description="Disordered" evidence="2">
    <location>
        <begin position="1531"/>
        <end position="1563"/>
    </location>
</feature>
<feature type="compositionally biased region" description="Low complexity" evidence="2">
    <location>
        <begin position="3231"/>
        <end position="3244"/>
    </location>
</feature>
<feature type="compositionally biased region" description="Low complexity" evidence="2">
    <location>
        <begin position="2678"/>
        <end position="2698"/>
    </location>
</feature>
<protein>
    <recommendedName>
        <fullName evidence="3">GLTSCR protein conserved domain-containing protein</fullName>
    </recommendedName>
</protein>
<feature type="compositionally biased region" description="Low complexity" evidence="2">
    <location>
        <begin position="1894"/>
        <end position="1910"/>
    </location>
</feature>
<feature type="compositionally biased region" description="Polar residues" evidence="2">
    <location>
        <begin position="1531"/>
        <end position="1542"/>
    </location>
</feature>
<dbReference type="EnsemblMetazoa" id="GMOY001245-RA">
    <property type="protein sequence ID" value="GMOY001245-PA"/>
    <property type="gene ID" value="GMOY001245"/>
</dbReference>
<feature type="region of interest" description="Disordered" evidence="2">
    <location>
        <begin position="2676"/>
        <end position="2698"/>
    </location>
</feature>
<accession>A0A1B0FCE7</accession>
<evidence type="ECO:0000256" key="2">
    <source>
        <dbReference type="SAM" id="MobiDB-lite"/>
    </source>
</evidence>
<evidence type="ECO:0000259" key="3">
    <source>
        <dbReference type="Pfam" id="PF15249"/>
    </source>
</evidence>
<feature type="compositionally biased region" description="Low complexity" evidence="2">
    <location>
        <begin position="398"/>
        <end position="442"/>
    </location>
</feature>
<feature type="region of interest" description="Disordered" evidence="2">
    <location>
        <begin position="3076"/>
        <end position="3097"/>
    </location>
</feature>
<feature type="region of interest" description="Disordered" evidence="2">
    <location>
        <begin position="374"/>
        <end position="442"/>
    </location>
</feature>
<feature type="region of interest" description="Disordered" evidence="2">
    <location>
        <begin position="2132"/>
        <end position="2152"/>
    </location>
</feature>
<keyword evidence="5" id="KW-1185">Reference proteome</keyword>
<feature type="compositionally biased region" description="Low complexity" evidence="2">
    <location>
        <begin position="2204"/>
        <end position="2216"/>
    </location>
</feature>
<feature type="compositionally biased region" description="Polar residues" evidence="2">
    <location>
        <begin position="1911"/>
        <end position="1926"/>
    </location>
</feature>
<feature type="region of interest" description="Disordered" evidence="2">
    <location>
        <begin position="19"/>
        <end position="86"/>
    </location>
</feature>
<feature type="compositionally biased region" description="Low complexity" evidence="2">
    <location>
        <begin position="1927"/>
        <end position="1948"/>
    </location>
</feature>
<feature type="region of interest" description="Disordered" evidence="2">
    <location>
        <begin position="683"/>
        <end position="746"/>
    </location>
</feature>
<dbReference type="STRING" id="37546.A0A1B0FCE7"/>
<feature type="compositionally biased region" description="Low complexity" evidence="2">
    <location>
        <begin position="2081"/>
        <end position="2120"/>
    </location>
</feature>
<feature type="compositionally biased region" description="Polar residues" evidence="2">
    <location>
        <begin position="331"/>
        <end position="350"/>
    </location>
</feature>
<feature type="compositionally biased region" description="Polar residues" evidence="2">
    <location>
        <begin position="374"/>
        <end position="393"/>
    </location>
</feature>
<feature type="coiled-coil region" evidence="1">
    <location>
        <begin position="2625"/>
        <end position="2662"/>
    </location>
</feature>
<feature type="compositionally biased region" description="Polar residues" evidence="2">
    <location>
        <begin position="683"/>
        <end position="692"/>
    </location>
</feature>
<proteinExistence type="predicted"/>
<feature type="compositionally biased region" description="Polar residues" evidence="2">
    <location>
        <begin position="2066"/>
        <end position="2078"/>
    </location>
</feature>
<dbReference type="VEuPathDB" id="VectorBase:GMOY001245"/>
<feature type="region of interest" description="Disordered" evidence="2">
    <location>
        <begin position="2996"/>
        <end position="3043"/>
    </location>
</feature>
<evidence type="ECO:0000313" key="4">
    <source>
        <dbReference type="EnsemblMetazoa" id="GMOY001245-PA"/>
    </source>
</evidence>
<feature type="compositionally biased region" description="Low complexity" evidence="2">
    <location>
        <begin position="3021"/>
        <end position="3035"/>
    </location>
</feature>
<feature type="domain" description="GLTSCR protein conserved" evidence="3">
    <location>
        <begin position="2545"/>
        <end position="2644"/>
    </location>
</feature>
<dbReference type="PhylomeDB" id="A0A1B0FCE7"/>
<feature type="region of interest" description="Disordered" evidence="2">
    <location>
        <begin position="2170"/>
        <end position="2227"/>
    </location>
</feature>
<feature type="region of interest" description="Disordered" evidence="2">
    <location>
        <begin position="331"/>
        <end position="362"/>
    </location>
</feature>
<dbReference type="Proteomes" id="UP000092444">
    <property type="component" value="Unassembled WGS sequence"/>
</dbReference>
<feature type="compositionally biased region" description="Low complexity" evidence="2">
    <location>
        <begin position="25"/>
        <end position="44"/>
    </location>
</feature>
<feature type="compositionally biased region" description="Basic residues" evidence="2">
    <location>
        <begin position="1180"/>
        <end position="1191"/>
    </location>
</feature>
<dbReference type="GO" id="GO:0016514">
    <property type="term" value="C:SWI/SNF complex"/>
    <property type="evidence" value="ECO:0007669"/>
    <property type="project" value="TreeGrafter"/>
</dbReference>
<feature type="compositionally biased region" description="Low complexity" evidence="2">
    <location>
        <begin position="3076"/>
        <end position="3089"/>
    </location>
</feature>
<sequence>MKSKYVLLIRILSPPGPFLTPSPSPSISASPRLQPSPSLSPFPQDVLLVTGNPLTNASTHEQERKTVTPGRRQSIHQFTNGSPNAGTVVFQPSPSQSPAAATSVVGVTAGSINVITGLTSSGATTTTSTTGHELNATLVGSNNIQLNKKGTKRQQHQHLQHHQIFNNNSNNGNNSGHYSTNSATSAIAGGYGQLHASTINNTPHTFATGTVACSPKSQTKKCVPNGPANATATTAAVLSTNQQQTLQSQQSNFQQYHSNSPLIADSPSPSPSNTITAATIKPPTPQPMQMLQQQFTLSTNSPSNGPQQTFQLIQGPQGQIIAAATQQQQQRFANTNTATSNQNGKSTKVPQQILPKPNQPQFQSQIHLENISQLQQSLQPTTATQVHNPNQQHQKTKNSTNNSNNNNSNNNNSAINTSTNMSQHLPQISQSPQPTQQTTQQQILLPSGATASLTATQQPLLLNQVPVLVQQNTPQGVQLILRPPTPQLTATPSLVIQNTRPQPQLQAQQQPQQLLRILGTNGATMQLAAATPTFIVSSQANLIQQATNLQTIKTNPQTPAITQISGLHAALSAAAAANTQPRSQQFATTAATINGHLLGPSMAAQLQNLQLAAAAAANGNGITAQIQMPNGLNASTGPTLLSQLPAANFQQGTTSSLINLNQLNGTNIHQLAAAAAAAGATFQTPGVPTQSPASTSGNNANAVSSNSSTSTDLFNGQSSAAGLTSLTQSPGPSSIAVTSEPMRQPAPVLQSIPASPQQVNGAQIQLSLNAAATIQLQQQQQQQQQAQIQQLQQQIQQTQNQVQQAQKQVQLQQQQPPSEPTKKKPRPRKKKQSGASSLQNAAASNPTAINSVNSTPTTAAVVKTFTATTNRPLNTTTSSAIAIPTTITTSNSNITVPNSITANATLTTVTTTNHNQPYGNATTVQQESQMQMNLLSNQIAQVQQQPAKSPSPPPQITRASNGKLDLGNVMKLCGIMEDDDDEDYSMEACAVSASSGEIAQHQDNGHNNAEISISLPQTENHSGTLPYTLTIPATSATSMTGESNVPGPATNIVIKIDAGDSGLSSSTSGTAPYSISIPSLPTAEEINAQAQQMATMSQQIKPTLPHVPTSINFSLPIGQISSMTSTSFPTTGSIHNNIVTSMAGRISTSTFSATNAVTAITTATVTATATTTTTTTATVKPRRKPAAKRNNKKQETSNVNLIHTPSTSTALQNTSTSIASNINQTNSTTLASLNNSANSNTINAPMSTAALVPSHIGNIQISQIDANRLAQNNNNMLNTSLGTVVDNKIQIMPIIEKIAATTTTTAQIPVQSQQQIVLQNSGMQAHNAATTGTALGDNQTKQMHLVALPQTSNSGSSPAISISNSSTTFTTPTLSIPQQINHTPTNLAATIPTTAMTPVSSQLSGMAANVNLSVGSPATIAALLPQLTGSLTLAVSEQCERLILRHDPSQPPDEQSHTIRRALLTGAIANVTIINEPSKVEGINKIPLQIPTPQPNISIASTSCSTTTTSTLGTVSKQTKKVTTQKQNVNANTGDFSSSTKQALKKSPDLGSMTVGSASSSGLSQQQRYVALPKIDPNSQQLFCLNTLNNQITPISPNQTTASIAPTERLLIAPAGINAQQLAQCLQQGQIHFNDVNPPTTQSQPSTTMITQSLNNQQPKQQIVHPLASSANSVPTITTSMNTTAASSATITSVTNQTNVAMTTATVTTKQVANVAPIIDQSKAVKQDNKQNTLIGATNTNTGTVQKKKPVRKPKASTTTAADVALMKNATVVKPLPKLDPLSQKPNNNPIQIVQPNTASGKPVTSNPCLTPTSTNVTNTSTSNIASVQPFQTTQIASGTKLVGVTAPMQQQTQSNNMIQQQPQNSLNMLRPQGSNGNVFGLGFSSISSISTTITSSTSSNSMNNINSNMQNGPPSLTSIQQNNINQSTGSSPSTTTPPQQQQQFQPQHTVSRVQTIQLTPQQQQMFRQVQMQIQYLTYKMQHKSMVSSLPLPQEFDANIIAPFNKAMSEIELNTSLQRLFVEQQSILASGKEIPTPEGFITNPGVTGSGPMNFTTLMQPPVLMDNSKSSITNNNATIPANVVQPNNHSNSPNNVNTSNNTNNNNNNATSSSGSTSVQQTTQRIHIYPIQHNQHKTKQQKTTQQPPQQQLIPSSQSILNCSTANVINNNNASSNSLTTTTSTIQQQPKTANKPKPSQPIVTSMQQTQQLPPTQTPQLPHPPPPPLTAQSLQISLSPLLQSAQQQQMINISNMPAMLQQKHFTQHLQQQILQQQQQQQQKLQNAKSPATSLATLNSQNFNISSSSVVGGPPPLIFPNSSIILAQQHHQPAQTLATSTPQLPQPQLPTLSTLPASFTTSLANQKPLIGGNSNIITSINSSSTSNSFPNSNSLTTATTLVTMPSLTASSTVVTTSSVTLMQISTSSSTSSFSTSTTSTAAITISSTAAITTPSTSASLTVTASPSIAVTSVSSHSSSGNTGINRFTNSIYVTSNNHNTSLYPDNGLGVTTTTSACVPVIGLKTEDQTQMSPKQKLARLSLFLQQLEVDQRSCLKPDYKNSFQTKEETVKKLIRYHCFYQTDEDIPIEEEEEFERTAQRFQDKFRLLSGKFQEILLQESMLPHRTSELCQMEQLMIEDLRQEIEESRRLEKELKVYEQQQIEYIKNEPPAQYQTKVPQLDLSNNSNFTNHSQQSTSSSLVSESTFDSIKNEIKTESSNNSQSSQSVNKSSNSFLDSFDAQKAAGTANIKQQQQQHQSAPNQMPLTKAAKKEDIFNNWNQSFLESGKTSGNTYYSHLANSINSMPKPIYSLYNGALKKPLSSQEVKPPVKEEFENFDIESEITPSFIMKKVEPKASIKPAASPATEQQSSTALPDEKTNCNNAKSAPDEDRNSNYVAEQTTPNLISCQKSLQVCSTQIATSNHFVFSNHVNANNAQSSSCRQHDDDWLCIQKELNLMNNEVNNAPTKVTDVPTQRNTSNHQNQNDMGPVTKELEFLTDSSPTDLFPNGCINKGNENKSTTQASPHTNTTSSCSQQNQQPTAHHMTQSENHQTDLNEFFSGSEDSEIHKSVESRLEAMFSGSPVHISGSKSSSGDNSDDIESGLESIFGEPVKSPTHCGNKHKTTTWDPEIGGNSYIGQSQQQQEQPQQPPAPATFMNAHHMQQQVNSANNARWMQNMEAQLSDFMSTNNTTSINSSSSDCLVAAGRKRSWNGHVMGNESSDMRADENNAHKKLCTNVNGLTSGSSSSSSPLPPVSTHPPHNNSLPTDTSHAQDLMEAALLSLHDGLGVENTATDTATDANGFSHIMSHQNHFGSYNNHLNANSQQNHYVSTNVTHHSITPQDLNNHMLHINHHQSQHQANNHNNATGSGGEFDDDITRHVQNAIDSILNLQSTESDSLPFSLDHSMGSFLSDSILDDRQSTNGQSSCQELAKRRQLVDELTDCLMVNANSAPTSNVVDNAMLMDTSANHAQLMTHNNTHHAQAMHHSHHMNNNGTVAAVTTATAAAAAINTQHNQINDFSCVVSGIDDAVKSIMSS</sequence>
<feature type="region of interest" description="Disordered" evidence="2">
    <location>
        <begin position="942"/>
        <end position="962"/>
    </location>
</feature>
<feature type="compositionally biased region" description="Low complexity" evidence="2">
    <location>
        <begin position="244"/>
        <end position="255"/>
    </location>
</feature>
<dbReference type="EMBL" id="CCAG010009220">
    <property type="status" value="NOT_ANNOTATED_CDS"/>
    <property type="molecule type" value="Genomic_DNA"/>
</dbReference>
<dbReference type="PANTHER" id="PTHR15572">
    <property type="entry name" value="GLIOMA TUMOR SUPPRESSOR CANDIDATE REGION GENE 1"/>
    <property type="match status" value="1"/>
</dbReference>
<evidence type="ECO:0000256" key="1">
    <source>
        <dbReference type="SAM" id="Coils"/>
    </source>
</evidence>
<feature type="compositionally biased region" description="Low complexity" evidence="2">
    <location>
        <begin position="2170"/>
        <end position="2183"/>
    </location>
</feature>
<name>A0A1B0FCE7_GLOMM</name>
<dbReference type="InterPro" id="IPR052438">
    <property type="entry name" value="Chromatin_remod/trans_coact"/>
</dbReference>
<evidence type="ECO:0000313" key="5">
    <source>
        <dbReference type="Proteomes" id="UP000092444"/>
    </source>
</evidence>
<feature type="region of interest" description="Disordered" evidence="2">
    <location>
        <begin position="2851"/>
        <end position="2888"/>
    </location>
</feature>
<feature type="region of interest" description="Disordered" evidence="2">
    <location>
        <begin position="3230"/>
        <end position="3263"/>
    </location>
</feature>
<feature type="compositionally biased region" description="Polar residues" evidence="2">
    <location>
        <begin position="712"/>
        <end position="737"/>
    </location>
</feature>
<feature type="compositionally biased region" description="Polar residues" evidence="2">
    <location>
        <begin position="3011"/>
        <end position="3020"/>
    </location>
</feature>
<feature type="compositionally biased region" description="Low complexity" evidence="2">
    <location>
        <begin position="2139"/>
        <end position="2152"/>
    </location>
</feature>
<organism evidence="4 5">
    <name type="scientific">Glossina morsitans morsitans</name>
    <name type="common">Savannah tsetse fly</name>
    <dbReference type="NCBI Taxonomy" id="37546"/>
    <lineage>
        <taxon>Eukaryota</taxon>
        <taxon>Metazoa</taxon>
        <taxon>Ecdysozoa</taxon>
        <taxon>Arthropoda</taxon>
        <taxon>Hexapoda</taxon>
        <taxon>Insecta</taxon>
        <taxon>Pterygota</taxon>
        <taxon>Neoptera</taxon>
        <taxon>Endopterygota</taxon>
        <taxon>Diptera</taxon>
        <taxon>Brachycera</taxon>
        <taxon>Muscomorpha</taxon>
        <taxon>Hippoboscoidea</taxon>
        <taxon>Glossinidae</taxon>
        <taxon>Glossina</taxon>
    </lineage>
</organism>
<feature type="region of interest" description="Disordered" evidence="2">
    <location>
        <begin position="1174"/>
        <end position="1195"/>
    </location>
</feature>
<feature type="compositionally biased region" description="Polar residues" evidence="2">
    <location>
        <begin position="833"/>
        <end position="853"/>
    </location>
</feature>
<feature type="region of interest" description="Disordered" evidence="2">
    <location>
        <begin position="1894"/>
        <end position="1949"/>
    </location>
</feature>